<dbReference type="GO" id="GO:0046872">
    <property type="term" value="F:metal ion binding"/>
    <property type="evidence" value="ECO:0007669"/>
    <property type="project" value="UniProtKB-KW"/>
</dbReference>
<dbReference type="NCBIfam" id="TIGR00453">
    <property type="entry name" value="ispD"/>
    <property type="match status" value="1"/>
</dbReference>
<comment type="catalytic activity">
    <reaction evidence="2 14">
        <text>2-C-methyl-D-erythritol 4-phosphate + CTP + H(+) = 4-CDP-2-C-methyl-D-erythritol + diphosphate</text>
        <dbReference type="Rhea" id="RHEA:13429"/>
        <dbReference type="ChEBI" id="CHEBI:15378"/>
        <dbReference type="ChEBI" id="CHEBI:33019"/>
        <dbReference type="ChEBI" id="CHEBI:37563"/>
        <dbReference type="ChEBI" id="CHEBI:57823"/>
        <dbReference type="ChEBI" id="CHEBI:58262"/>
        <dbReference type="EC" id="2.7.7.60"/>
    </reaction>
</comment>
<feature type="site" description="Transition state stabilizer" evidence="14">
    <location>
        <position position="372"/>
    </location>
</feature>
<keyword evidence="10 14" id="KW-0479">Metal-binding</keyword>
<feature type="site" description="Transition state stabilizer" evidence="14">
    <location>
        <position position="271"/>
    </location>
</feature>
<evidence type="ECO:0000256" key="6">
    <source>
        <dbReference type="ARBA" id="ARBA00008480"/>
    </source>
</evidence>
<dbReference type="GO" id="GO:0008685">
    <property type="term" value="F:2-C-methyl-D-erythritol 2,4-cyclodiphosphate synthase activity"/>
    <property type="evidence" value="ECO:0007669"/>
    <property type="project" value="UniProtKB-UniRule"/>
</dbReference>
<dbReference type="Pfam" id="PF02542">
    <property type="entry name" value="YgbB"/>
    <property type="match status" value="1"/>
</dbReference>
<feature type="site" description="Positions MEP for the nucleophilic attack" evidence="14">
    <location>
        <position position="160"/>
    </location>
</feature>
<dbReference type="InterPro" id="IPR018294">
    <property type="entry name" value="ISPD_synthase_CS"/>
</dbReference>
<keyword evidence="11 14" id="KW-0414">Isoprene biosynthesis</keyword>
<dbReference type="GO" id="GO:0016114">
    <property type="term" value="P:terpenoid biosynthetic process"/>
    <property type="evidence" value="ECO:0007669"/>
    <property type="project" value="InterPro"/>
</dbReference>
<dbReference type="HAMAP" id="MF_01520">
    <property type="entry name" value="IspDF"/>
    <property type="match status" value="1"/>
</dbReference>
<dbReference type="PANTHER" id="PTHR32125">
    <property type="entry name" value="2-C-METHYL-D-ERYTHRITOL 4-PHOSPHATE CYTIDYLYLTRANSFERASE, CHLOROPLASTIC"/>
    <property type="match status" value="1"/>
</dbReference>
<keyword evidence="9 14" id="KW-0548">Nucleotidyltransferase</keyword>
<comment type="pathway">
    <text evidence="4 14">Isoprenoid biosynthesis; isopentenyl diphosphate biosynthesis via DXP pathway; isopentenyl diphosphate from 1-deoxy-D-xylulose 5-phosphate: step 4/6.</text>
</comment>
<evidence type="ECO:0000256" key="9">
    <source>
        <dbReference type="ARBA" id="ARBA00022695"/>
    </source>
</evidence>
<evidence type="ECO:0000256" key="4">
    <source>
        <dbReference type="ARBA" id="ARBA00004709"/>
    </source>
</evidence>
<dbReference type="InterPro" id="IPR036571">
    <property type="entry name" value="MECDP_synthase_sf"/>
</dbReference>
<evidence type="ECO:0000256" key="2">
    <source>
        <dbReference type="ARBA" id="ARBA00001282"/>
    </source>
</evidence>
<organism evidence="16 17">
    <name type="scientific">Orlajensenia flava</name>
    <dbReference type="NCBI Taxonomy" id="2565934"/>
    <lineage>
        <taxon>Bacteria</taxon>
        <taxon>Bacillati</taxon>
        <taxon>Actinomycetota</taxon>
        <taxon>Actinomycetes</taxon>
        <taxon>Micrococcales</taxon>
        <taxon>Microbacteriaceae</taxon>
        <taxon>Orlajensenia</taxon>
    </lineage>
</organism>
<evidence type="ECO:0000256" key="3">
    <source>
        <dbReference type="ARBA" id="ARBA00001968"/>
    </source>
</evidence>
<dbReference type="InterPro" id="IPR026596">
    <property type="entry name" value="IspD/F"/>
</dbReference>
<dbReference type="GO" id="GO:0019288">
    <property type="term" value="P:isopentenyl diphosphate biosynthetic process, methylerythritol 4-phosphate pathway"/>
    <property type="evidence" value="ECO:0007669"/>
    <property type="project" value="UniProtKB-UniRule"/>
</dbReference>
<dbReference type="HAMAP" id="MF_00108">
    <property type="entry name" value="IspD"/>
    <property type="match status" value="1"/>
</dbReference>
<evidence type="ECO:0000256" key="14">
    <source>
        <dbReference type="HAMAP-Rule" id="MF_01520"/>
    </source>
</evidence>
<dbReference type="EC" id="4.6.1.12" evidence="14"/>
<dbReference type="Gene3D" id="3.90.550.10">
    <property type="entry name" value="Spore Coat Polysaccharide Biosynthesis Protein SpsA, Chain A"/>
    <property type="match status" value="1"/>
</dbReference>
<gene>
    <name evidence="14" type="primary">ispDF</name>
    <name evidence="16" type="ORF">E6C70_06950</name>
</gene>
<feature type="region of interest" description="2-C-methyl-D-erythritol 4-phosphate cytidylyltransferase" evidence="14">
    <location>
        <begin position="1"/>
        <end position="236"/>
    </location>
</feature>
<keyword evidence="8 14" id="KW-0808">Transferase</keyword>
<feature type="domain" description="2-C-methyl-D-erythritol 2,4-cyclodiphosphate synthase" evidence="15">
    <location>
        <begin position="237"/>
        <end position="393"/>
    </location>
</feature>
<feature type="site" description="Transition state stabilizer" evidence="14">
    <location>
        <position position="19"/>
    </location>
</feature>
<comment type="similarity">
    <text evidence="14">In the C-terminal section; belongs to the IspF family.</text>
</comment>
<keyword evidence="13 14" id="KW-0511">Multifunctional enzyme</keyword>
<dbReference type="AlphaFoldDB" id="A0A4S4FXL0"/>
<dbReference type="InterPro" id="IPR001228">
    <property type="entry name" value="IspD"/>
</dbReference>
<accession>A0A4S4FXL0</accession>
<evidence type="ECO:0000256" key="7">
    <source>
        <dbReference type="ARBA" id="ARBA00009789"/>
    </source>
</evidence>
<dbReference type="InterPro" id="IPR034683">
    <property type="entry name" value="IspD/TarI"/>
</dbReference>
<comment type="similarity">
    <text evidence="14">In the N-terminal section; belongs to the IspD/TarI cytidylyltransferase family. IspD subfamily.</text>
</comment>
<dbReference type="FunFam" id="3.90.550.10:FF:000003">
    <property type="entry name" value="2-C-methyl-D-erythritol 4-phosphate cytidylyltransferase"/>
    <property type="match status" value="1"/>
</dbReference>
<evidence type="ECO:0000259" key="15">
    <source>
        <dbReference type="Pfam" id="PF02542"/>
    </source>
</evidence>
<feature type="binding site" evidence="14">
    <location>
        <begin position="371"/>
        <end position="374"/>
    </location>
    <ligand>
        <name>4-CDP-2-C-methyl-D-erythritol 2-phosphate</name>
        <dbReference type="ChEBI" id="CHEBI:57919"/>
    </ligand>
</feature>
<dbReference type="PROSITE" id="PS01295">
    <property type="entry name" value="ISPD"/>
    <property type="match status" value="1"/>
</dbReference>
<comment type="similarity">
    <text evidence="7">Belongs to the IspD/TarI cytidylyltransferase family. IspD subfamily.</text>
</comment>
<evidence type="ECO:0000256" key="11">
    <source>
        <dbReference type="ARBA" id="ARBA00023229"/>
    </source>
</evidence>
<feature type="binding site" evidence="14">
    <location>
        <begin position="293"/>
        <end position="295"/>
    </location>
    <ligand>
        <name>4-CDP-2-C-methyl-D-erythritol 2-phosphate</name>
        <dbReference type="ChEBI" id="CHEBI:57919"/>
    </ligand>
</feature>
<dbReference type="Pfam" id="PF01128">
    <property type="entry name" value="IspD"/>
    <property type="match status" value="1"/>
</dbReference>
<name>A0A4S4FXL0_9MICO</name>
<dbReference type="CDD" id="cd02516">
    <property type="entry name" value="CDP-ME_synthetase"/>
    <property type="match status" value="1"/>
</dbReference>
<dbReference type="OrthoDB" id="9802561at2"/>
<dbReference type="SUPFAM" id="SSF53448">
    <property type="entry name" value="Nucleotide-diphospho-sugar transferases"/>
    <property type="match status" value="1"/>
</dbReference>
<dbReference type="CDD" id="cd00554">
    <property type="entry name" value="MECDP_synthase"/>
    <property type="match status" value="1"/>
</dbReference>
<feature type="binding site" evidence="14">
    <location>
        <position position="378"/>
    </location>
    <ligand>
        <name>4-CDP-2-C-methyl-D-erythritol 2-phosphate</name>
        <dbReference type="ChEBI" id="CHEBI:57919"/>
    </ligand>
</feature>
<comment type="pathway">
    <text evidence="5 14">Isoprenoid biosynthesis; isopentenyl diphosphate biosynthesis via DXP pathway; isopentenyl diphosphate from 1-deoxy-D-xylulose 5-phosphate: step 2/6.</text>
</comment>
<comment type="catalytic activity">
    <reaction evidence="1 14">
        <text>4-CDP-2-C-methyl-D-erythritol 2-phosphate = 2-C-methyl-D-erythritol 2,4-cyclic diphosphate + CMP</text>
        <dbReference type="Rhea" id="RHEA:23864"/>
        <dbReference type="ChEBI" id="CHEBI:57919"/>
        <dbReference type="ChEBI" id="CHEBI:58483"/>
        <dbReference type="ChEBI" id="CHEBI:60377"/>
        <dbReference type="EC" id="4.6.1.12"/>
    </reaction>
</comment>
<protein>
    <recommendedName>
        <fullName evidence="14">Bifunctional enzyme IspD/IspF</fullName>
    </recommendedName>
    <domain>
        <recommendedName>
            <fullName evidence="14">2-C-methyl-D-erythritol 4-phosphate cytidylyltransferase</fullName>
            <ecNumber evidence="14">2.7.7.60</ecNumber>
        </recommendedName>
        <alternativeName>
            <fullName evidence="14">4-diphosphocytidyl-2C-methyl-D-erythritol synthase</fullName>
        </alternativeName>
        <alternativeName>
            <fullName evidence="14">MEP cytidylyltransferase</fullName>
            <shortName evidence="14">MCT</shortName>
        </alternativeName>
    </domain>
    <domain>
        <recommendedName>
            <fullName evidence="14">2-C-methyl-D-erythritol 2,4-cyclodiphosphate synthase</fullName>
            <shortName evidence="14">MECDP-synthase</shortName>
            <shortName evidence="14">MECPP-synthase</shortName>
            <shortName evidence="14">MECPS</shortName>
            <ecNumber evidence="14">4.6.1.12</ecNumber>
        </recommendedName>
    </domain>
</protein>
<dbReference type="EC" id="2.7.7.60" evidence="14"/>
<evidence type="ECO:0000256" key="5">
    <source>
        <dbReference type="ARBA" id="ARBA00004787"/>
    </source>
</evidence>
<evidence type="ECO:0000313" key="16">
    <source>
        <dbReference type="EMBL" id="THG35760.1"/>
    </source>
</evidence>
<dbReference type="UniPathway" id="UPA00056">
    <property type="reaction ID" value="UER00093"/>
</dbReference>
<dbReference type="InterPro" id="IPR020555">
    <property type="entry name" value="MECDP_synthase_CS"/>
</dbReference>
<dbReference type="RefSeq" id="WP_136423502.1">
    <property type="nucleotide sequence ID" value="NZ_SSSN01000003.1"/>
</dbReference>
<comment type="caution">
    <text evidence="14">Lacks conserved residue(s) required for the propagation of feature annotation.</text>
</comment>
<dbReference type="InterPro" id="IPR029044">
    <property type="entry name" value="Nucleotide-diphossugar_trans"/>
</dbReference>
<dbReference type="EMBL" id="SSSN01000003">
    <property type="protein sequence ID" value="THG35760.1"/>
    <property type="molecule type" value="Genomic_DNA"/>
</dbReference>
<comment type="similarity">
    <text evidence="6">Belongs to the IspF family.</text>
</comment>
<feature type="binding site" evidence="14">
    <location>
        <position position="245"/>
    </location>
    <ligand>
        <name>a divalent metal cation</name>
        <dbReference type="ChEBI" id="CHEBI:60240"/>
    </ligand>
</feature>
<evidence type="ECO:0000256" key="10">
    <source>
        <dbReference type="ARBA" id="ARBA00022723"/>
    </source>
</evidence>
<comment type="caution">
    <text evidence="16">The sequence shown here is derived from an EMBL/GenBank/DDBJ whole genome shotgun (WGS) entry which is preliminary data.</text>
</comment>
<feature type="binding site" evidence="14">
    <location>
        <position position="243"/>
    </location>
    <ligand>
        <name>a divalent metal cation</name>
        <dbReference type="ChEBI" id="CHEBI:60240"/>
    </ligand>
</feature>
<dbReference type="PROSITE" id="PS01350">
    <property type="entry name" value="ISPF"/>
    <property type="match status" value="1"/>
</dbReference>
<dbReference type="Proteomes" id="UP000307380">
    <property type="component" value="Unassembled WGS sequence"/>
</dbReference>
<feature type="site" description="Transition state stabilizer" evidence="14">
    <location>
        <position position="26"/>
    </location>
</feature>
<dbReference type="SUPFAM" id="SSF69765">
    <property type="entry name" value="IpsF-like"/>
    <property type="match status" value="1"/>
</dbReference>
<dbReference type="FunFam" id="3.30.1330.50:FF:000003">
    <property type="entry name" value="2-C-methyl-D-erythritol 2,4-cyclodiphosphate synthase"/>
    <property type="match status" value="1"/>
</dbReference>
<evidence type="ECO:0000256" key="12">
    <source>
        <dbReference type="ARBA" id="ARBA00023239"/>
    </source>
</evidence>
<keyword evidence="17" id="KW-1185">Reference proteome</keyword>
<proteinExistence type="inferred from homology"/>
<feature type="site" description="Positions MEP for the nucleophilic attack" evidence="14">
    <location>
        <position position="213"/>
    </location>
</feature>
<dbReference type="GO" id="GO:0050518">
    <property type="term" value="F:2-C-methyl-D-erythritol 4-phosphate cytidylyltransferase activity"/>
    <property type="evidence" value="ECO:0007669"/>
    <property type="project" value="UniProtKB-UniRule"/>
</dbReference>
<comment type="function">
    <text evidence="14">Bifunctional enzyme that catalyzes the formation of 4-diphosphocytidyl-2-C-methyl-D-erythritol from CTP and 2-C-methyl-D-erythritol 4-phosphate (MEP) (IspD), and catalyzes the conversion of 4-diphosphocytidyl-2-C-methyl-D-erythritol 2-phosphate (CDP-ME2P) to 2-C-methyl-D-erythritol 2,4-cyclodiphosphate (ME-CPP) with a corresponding release of cytidine 5-monophosphate (CMP) (IspF).</text>
</comment>
<feature type="binding site" evidence="14">
    <location>
        <position position="279"/>
    </location>
    <ligand>
        <name>a divalent metal cation</name>
        <dbReference type="ChEBI" id="CHEBI:60240"/>
    </ligand>
</feature>
<dbReference type="InterPro" id="IPR003526">
    <property type="entry name" value="MECDP_synthase"/>
</dbReference>
<evidence type="ECO:0000256" key="1">
    <source>
        <dbReference type="ARBA" id="ARBA00000200"/>
    </source>
</evidence>
<dbReference type="Gene3D" id="3.30.1330.50">
    <property type="entry name" value="2-C-methyl-D-erythritol 2,4-cyclodiphosphate synthase"/>
    <property type="match status" value="1"/>
</dbReference>
<feature type="region of interest" description="2-C-methyl-D-erythritol 2,4-cyclodiphosphate synthase" evidence="14">
    <location>
        <begin position="237"/>
        <end position="407"/>
    </location>
</feature>
<evidence type="ECO:0000313" key="17">
    <source>
        <dbReference type="Proteomes" id="UP000307380"/>
    </source>
</evidence>
<reference evidence="16 17" key="1">
    <citation type="submission" date="2019-04" db="EMBL/GenBank/DDBJ databases">
        <authorList>
            <person name="Jiang L."/>
        </authorList>
    </citation>
    <scope>NUCLEOTIDE SEQUENCE [LARGE SCALE GENOMIC DNA]</scope>
    <source>
        <strain evidence="16 17">YIM 131861</strain>
    </source>
</reference>
<evidence type="ECO:0000256" key="13">
    <source>
        <dbReference type="ARBA" id="ARBA00023268"/>
    </source>
</evidence>
<keyword evidence="12 14" id="KW-0456">Lyase</keyword>
<feature type="binding site" evidence="14">
    <location>
        <begin position="243"/>
        <end position="245"/>
    </location>
    <ligand>
        <name>4-CDP-2-C-methyl-D-erythritol 2-phosphate</name>
        <dbReference type="ChEBI" id="CHEBI:57919"/>
    </ligand>
</feature>
<feature type="binding site" evidence="14">
    <location>
        <position position="381"/>
    </location>
    <ligand>
        <name>4-CDP-2-C-methyl-D-erythritol 2-phosphate</name>
        <dbReference type="ChEBI" id="CHEBI:57919"/>
    </ligand>
</feature>
<dbReference type="HAMAP" id="MF_00107">
    <property type="entry name" value="IspF"/>
    <property type="match status" value="1"/>
</dbReference>
<evidence type="ECO:0000256" key="8">
    <source>
        <dbReference type="ARBA" id="ARBA00022679"/>
    </source>
</evidence>
<dbReference type="NCBIfam" id="TIGR00151">
    <property type="entry name" value="ispF"/>
    <property type="match status" value="1"/>
</dbReference>
<dbReference type="PANTHER" id="PTHR32125:SF4">
    <property type="entry name" value="2-C-METHYL-D-ERYTHRITOL 4-PHOSPHATE CYTIDYLYLTRANSFERASE, CHLOROPLASTIC"/>
    <property type="match status" value="1"/>
</dbReference>
<dbReference type="InterPro" id="IPR050088">
    <property type="entry name" value="IspD/TarI_cytidylyltransf_bact"/>
</dbReference>
<sequence>MESQPDVAVIVVAAGSGTRLGAGIPKAFVHLAGWPMLAHTLTRVFGIAEPVQVVVVAPPEYDESARELLGLAAGQSEALVAVVAGGDTRQQSVQNGLAALSPSVGTVLVHDAARALTPSSQFDRVIAEVRASGDGVIPGLPVADTVKRVTVDVVQETVDRSHLTAVQTPQGFPRAILERAYAEAGHEATDDAGLVSAIGHPVRVIAGDELAFKITTAWDLNRAALLFGTDRDVLDTRVGIGVDVHAFSDDPADELWLAGLLWPGERGLAGHSDGDAVSHAICDAILSAAGRGDIGSVFGTDDPRFAGAHGDVFLRATADHIGQNDPDGAGWRVKHVSVQVIGNRPRLSARRHEAVATLTRALGAPVSVSATTTDGLGFTGRGEGVMAIATAVLVPVAGGRPRLPALD</sequence>
<comment type="cofactor">
    <cofactor evidence="3 14">
        <name>a divalent metal cation</name>
        <dbReference type="ChEBI" id="CHEBI:60240"/>
    </cofactor>
</comment>
<feature type="binding site" evidence="14">
    <location>
        <begin position="271"/>
        <end position="272"/>
    </location>
    <ligand>
        <name>4-CDP-2-C-methyl-D-erythritol 2-phosphate</name>
        <dbReference type="ChEBI" id="CHEBI:57919"/>
    </ligand>
</feature>